<evidence type="ECO:0000256" key="1">
    <source>
        <dbReference type="SAM" id="MobiDB-lite"/>
    </source>
</evidence>
<proteinExistence type="predicted"/>
<accession>A0AA39WIE4</accession>
<sequence>MEGRLAGGWVRGARCARRHPQVTHSRVVRPQGVSSTEQGKGKFEKGKTQTVDCQ</sequence>
<feature type="region of interest" description="Disordered" evidence="1">
    <location>
        <begin position="16"/>
        <end position="54"/>
    </location>
</feature>
<name>A0AA39WIE4_9PEZI</name>
<dbReference type="Proteomes" id="UP001174934">
    <property type="component" value="Unassembled WGS sequence"/>
</dbReference>
<organism evidence="2 3">
    <name type="scientific">Bombardia bombarda</name>
    <dbReference type="NCBI Taxonomy" id="252184"/>
    <lineage>
        <taxon>Eukaryota</taxon>
        <taxon>Fungi</taxon>
        <taxon>Dikarya</taxon>
        <taxon>Ascomycota</taxon>
        <taxon>Pezizomycotina</taxon>
        <taxon>Sordariomycetes</taxon>
        <taxon>Sordariomycetidae</taxon>
        <taxon>Sordariales</taxon>
        <taxon>Lasiosphaeriaceae</taxon>
        <taxon>Bombardia</taxon>
    </lineage>
</organism>
<comment type="caution">
    <text evidence="2">The sequence shown here is derived from an EMBL/GenBank/DDBJ whole genome shotgun (WGS) entry which is preliminary data.</text>
</comment>
<protein>
    <submittedName>
        <fullName evidence="2">Uncharacterized protein</fullName>
    </submittedName>
</protein>
<evidence type="ECO:0000313" key="3">
    <source>
        <dbReference type="Proteomes" id="UP001174934"/>
    </source>
</evidence>
<gene>
    <name evidence="2" type="ORF">B0T17DRAFT_539671</name>
</gene>
<evidence type="ECO:0000313" key="2">
    <source>
        <dbReference type="EMBL" id="KAK0615944.1"/>
    </source>
</evidence>
<reference evidence="2" key="1">
    <citation type="submission" date="2023-06" db="EMBL/GenBank/DDBJ databases">
        <title>Genome-scale phylogeny and comparative genomics of the fungal order Sordariales.</title>
        <authorList>
            <consortium name="Lawrence Berkeley National Laboratory"/>
            <person name="Hensen N."/>
            <person name="Bonometti L."/>
            <person name="Westerberg I."/>
            <person name="Brannstrom I.O."/>
            <person name="Guillou S."/>
            <person name="Cros-Aarteil S."/>
            <person name="Calhoun S."/>
            <person name="Haridas S."/>
            <person name="Kuo A."/>
            <person name="Mondo S."/>
            <person name="Pangilinan J."/>
            <person name="Riley R."/>
            <person name="LaButti K."/>
            <person name="Andreopoulos B."/>
            <person name="Lipzen A."/>
            <person name="Chen C."/>
            <person name="Yanf M."/>
            <person name="Daum C."/>
            <person name="Ng V."/>
            <person name="Clum A."/>
            <person name="Steindorff A."/>
            <person name="Ohm R."/>
            <person name="Martin F."/>
            <person name="Silar P."/>
            <person name="Natvig D."/>
            <person name="Lalanne C."/>
            <person name="Gautier V."/>
            <person name="Ament-velasquez S.L."/>
            <person name="Kruys A."/>
            <person name="Hutchinson M.I."/>
            <person name="Powell A.J."/>
            <person name="Barry K."/>
            <person name="Miller A.N."/>
            <person name="Grigoriev I.V."/>
            <person name="Debuchy R."/>
            <person name="Gladieux P."/>
            <person name="Thoren M.H."/>
            <person name="Johannesson H."/>
        </authorList>
    </citation>
    <scope>NUCLEOTIDE SEQUENCE</scope>
    <source>
        <strain evidence="2">SMH3391-2</strain>
    </source>
</reference>
<dbReference type="EMBL" id="JAULSR010000006">
    <property type="protein sequence ID" value="KAK0615944.1"/>
    <property type="molecule type" value="Genomic_DNA"/>
</dbReference>
<dbReference type="AlphaFoldDB" id="A0AA39WIE4"/>
<keyword evidence="3" id="KW-1185">Reference proteome</keyword>